<dbReference type="Proteomes" id="UP000295560">
    <property type="component" value="Unassembled WGS sequence"/>
</dbReference>
<dbReference type="SUPFAM" id="SSF46785">
    <property type="entry name" value="Winged helix' DNA-binding domain"/>
    <property type="match status" value="1"/>
</dbReference>
<dbReference type="InterPro" id="IPR036388">
    <property type="entry name" value="WH-like_DNA-bd_sf"/>
</dbReference>
<dbReference type="EMBL" id="SMFZ01000001">
    <property type="protein sequence ID" value="TCK27460.1"/>
    <property type="molecule type" value="Genomic_DNA"/>
</dbReference>
<name>A0A4R1I2E7_PSEEN</name>
<dbReference type="InterPro" id="IPR005471">
    <property type="entry name" value="Tscrpt_reg_IclR_N"/>
</dbReference>
<dbReference type="Pfam" id="PF09339">
    <property type="entry name" value="HTH_IclR"/>
    <property type="match status" value="1"/>
</dbReference>
<evidence type="ECO:0000259" key="5">
    <source>
        <dbReference type="PROSITE" id="PS51078"/>
    </source>
</evidence>
<feature type="domain" description="IclR-ED" evidence="5">
    <location>
        <begin position="78"/>
        <end position="264"/>
    </location>
</feature>
<dbReference type="Gene3D" id="1.10.10.10">
    <property type="entry name" value="Winged helix-like DNA-binding domain superfamily/Winged helix DNA-binding domain"/>
    <property type="match status" value="1"/>
</dbReference>
<dbReference type="Gene3D" id="3.30.450.40">
    <property type="match status" value="1"/>
</dbReference>
<gene>
    <name evidence="6" type="ORF">EV378_3331</name>
</gene>
<dbReference type="PROSITE" id="PS51077">
    <property type="entry name" value="HTH_ICLR"/>
    <property type="match status" value="1"/>
</dbReference>
<proteinExistence type="predicted"/>
<keyword evidence="1" id="KW-0805">Transcription regulation</keyword>
<dbReference type="AlphaFoldDB" id="A0A4R1I2E7"/>
<dbReference type="InterPro" id="IPR014757">
    <property type="entry name" value="Tscrpt_reg_IclR_C"/>
</dbReference>
<dbReference type="Pfam" id="PF01614">
    <property type="entry name" value="IclR_C"/>
    <property type="match status" value="1"/>
</dbReference>
<dbReference type="InterPro" id="IPR029016">
    <property type="entry name" value="GAF-like_dom_sf"/>
</dbReference>
<dbReference type="SUPFAM" id="SSF55781">
    <property type="entry name" value="GAF domain-like"/>
    <property type="match status" value="1"/>
</dbReference>
<evidence type="ECO:0000256" key="3">
    <source>
        <dbReference type="ARBA" id="ARBA00023163"/>
    </source>
</evidence>
<evidence type="ECO:0000256" key="1">
    <source>
        <dbReference type="ARBA" id="ARBA00023015"/>
    </source>
</evidence>
<evidence type="ECO:0000313" key="7">
    <source>
        <dbReference type="Proteomes" id="UP000295560"/>
    </source>
</evidence>
<dbReference type="InterPro" id="IPR050707">
    <property type="entry name" value="HTH_MetabolicPath_Reg"/>
</dbReference>
<comment type="caution">
    <text evidence="6">The sequence shown here is derived from an EMBL/GenBank/DDBJ whole genome shotgun (WGS) entry which is preliminary data.</text>
</comment>
<dbReference type="InterPro" id="IPR036390">
    <property type="entry name" value="WH_DNA-bd_sf"/>
</dbReference>
<protein>
    <submittedName>
        <fullName evidence="6">IclR family transcriptional regulator</fullName>
    </submittedName>
</protein>
<accession>A0A4R1I2E7</accession>
<dbReference type="GO" id="GO:0045892">
    <property type="term" value="P:negative regulation of DNA-templated transcription"/>
    <property type="evidence" value="ECO:0007669"/>
    <property type="project" value="TreeGrafter"/>
</dbReference>
<keyword evidence="2" id="KW-0238">DNA-binding</keyword>
<reference evidence="6 7" key="1">
    <citation type="submission" date="2019-03" db="EMBL/GenBank/DDBJ databases">
        <title>Sequencing the genomes of 1000 actinobacteria strains.</title>
        <authorList>
            <person name="Klenk H.-P."/>
        </authorList>
    </citation>
    <scope>NUCLEOTIDE SEQUENCE [LARGE SCALE GENOMIC DNA]</scope>
    <source>
        <strain evidence="6 7">DSM 44969</strain>
    </source>
</reference>
<organism evidence="6 7">
    <name type="scientific">Pseudonocardia endophytica</name>
    <dbReference type="NCBI Taxonomy" id="401976"/>
    <lineage>
        <taxon>Bacteria</taxon>
        <taxon>Bacillati</taxon>
        <taxon>Actinomycetota</taxon>
        <taxon>Actinomycetes</taxon>
        <taxon>Pseudonocardiales</taxon>
        <taxon>Pseudonocardiaceae</taxon>
        <taxon>Pseudonocardia</taxon>
    </lineage>
</organism>
<dbReference type="SMART" id="SM00346">
    <property type="entry name" value="HTH_ICLR"/>
    <property type="match status" value="1"/>
</dbReference>
<evidence type="ECO:0000313" key="6">
    <source>
        <dbReference type="EMBL" id="TCK27460.1"/>
    </source>
</evidence>
<dbReference type="PROSITE" id="PS51078">
    <property type="entry name" value="ICLR_ED"/>
    <property type="match status" value="1"/>
</dbReference>
<dbReference type="GO" id="GO:0003700">
    <property type="term" value="F:DNA-binding transcription factor activity"/>
    <property type="evidence" value="ECO:0007669"/>
    <property type="project" value="TreeGrafter"/>
</dbReference>
<evidence type="ECO:0000259" key="4">
    <source>
        <dbReference type="PROSITE" id="PS51077"/>
    </source>
</evidence>
<keyword evidence="7" id="KW-1185">Reference proteome</keyword>
<dbReference type="GO" id="GO:0003677">
    <property type="term" value="F:DNA binding"/>
    <property type="evidence" value="ECO:0007669"/>
    <property type="project" value="UniProtKB-KW"/>
</dbReference>
<sequence>MPNTRWVSPDESGPGGALRRALRIVEAVADAGDGITAKALARRLSMSLPTVYRLLGALVEEGYLVRLHAVRGYGLGYRVVELARGLTDHLTPPPAVREMLAELHADVGAATYLVVLRDTDVVVAHADSCTAHPGVAGLRIGEPVPAHATALGKAVLSLLAPGQLGDVLARSGVRALTPSTLTDRRLLDRELLRVRSAGVAVDVEEYTRGTAGIALPLTAGARFSAVGVSVSRAEFGTRRWELERAVRDLAAPLSRLLAPAGAAS</sequence>
<keyword evidence="3" id="KW-0804">Transcription</keyword>
<evidence type="ECO:0000256" key="2">
    <source>
        <dbReference type="ARBA" id="ARBA00023125"/>
    </source>
</evidence>
<feature type="domain" description="HTH iclR-type" evidence="4">
    <location>
        <begin position="15"/>
        <end position="77"/>
    </location>
</feature>
<dbReference type="PANTHER" id="PTHR30136:SF24">
    <property type="entry name" value="HTH-TYPE TRANSCRIPTIONAL REPRESSOR ALLR"/>
    <property type="match status" value="1"/>
</dbReference>
<dbReference type="PANTHER" id="PTHR30136">
    <property type="entry name" value="HELIX-TURN-HELIX TRANSCRIPTIONAL REGULATOR, ICLR FAMILY"/>
    <property type="match status" value="1"/>
</dbReference>